<evidence type="ECO:0000313" key="2">
    <source>
        <dbReference type="Proteomes" id="UP001732700"/>
    </source>
</evidence>
<keyword evidence="2" id="KW-1185">Reference proteome</keyword>
<reference evidence="1" key="1">
    <citation type="submission" date="2021-05" db="EMBL/GenBank/DDBJ databases">
        <authorList>
            <person name="Scholz U."/>
            <person name="Mascher M."/>
            <person name="Fiebig A."/>
        </authorList>
    </citation>
    <scope>NUCLEOTIDE SEQUENCE [LARGE SCALE GENOMIC DNA]</scope>
</reference>
<accession>A0ACD6A6L6</accession>
<reference evidence="1" key="2">
    <citation type="submission" date="2025-09" db="UniProtKB">
        <authorList>
            <consortium name="EnsemblPlants"/>
        </authorList>
    </citation>
    <scope>IDENTIFICATION</scope>
</reference>
<organism evidence="1 2">
    <name type="scientific">Avena sativa</name>
    <name type="common">Oat</name>
    <dbReference type="NCBI Taxonomy" id="4498"/>
    <lineage>
        <taxon>Eukaryota</taxon>
        <taxon>Viridiplantae</taxon>
        <taxon>Streptophyta</taxon>
        <taxon>Embryophyta</taxon>
        <taxon>Tracheophyta</taxon>
        <taxon>Spermatophyta</taxon>
        <taxon>Magnoliopsida</taxon>
        <taxon>Liliopsida</taxon>
        <taxon>Poales</taxon>
        <taxon>Poaceae</taxon>
        <taxon>BOP clade</taxon>
        <taxon>Pooideae</taxon>
        <taxon>Poodae</taxon>
        <taxon>Poeae</taxon>
        <taxon>Poeae Chloroplast Group 1 (Aveneae type)</taxon>
        <taxon>Aveninae</taxon>
        <taxon>Avena</taxon>
    </lineage>
</organism>
<name>A0ACD6A6L6_AVESA</name>
<evidence type="ECO:0000313" key="1">
    <source>
        <dbReference type="EnsemblPlants" id="AVESA.00010b.r2.7DG1346070.1.CDS"/>
    </source>
</evidence>
<dbReference type="EnsemblPlants" id="AVESA.00010b.r2.7DG1346070.1">
    <property type="protein sequence ID" value="AVESA.00010b.r2.7DG1346070.1.CDS"/>
    <property type="gene ID" value="AVESA.00010b.r2.7DG1346070"/>
</dbReference>
<protein>
    <submittedName>
        <fullName evidence="1">Uncharacterized protein</fullName>
    </submittedName>
</protein>
<sequence>MASMAGAPRLRSLNIAAPEADARPVLVPGGNKAPAAARKPSPKPLRKATAAVPEKPPVATAAKQEEEVVAPKKDAATAGGDGGARKGSSPLTPAAAGADGGARKGSSPLTAAAAGADGGARKGSSPLPSPRRTPPRKLHDAPVPAHLNPSLSASCSSEAPVESLRRGRASGGRAERSWSRPAAPKRGKAVGKVAAKDADDAEVVAPVTPEAVQGKRRCAWVTPTSDPYYVTFHDEEWGVPVHDDRRLFELLVLSGALAELSWSEILKRRQSFREVFMDFDPASVSKINEKKFIAPGSIANSLLSEQKLRAVLENACQIVKITDEFGSFDKYCWGFLNHKPIASKFRYPRQVPVKSPKADTISKDMVRRGFRGVGPTVIYSFMQAAGLTNDHLVSCFRFKECDTLPTPCMSGTDTVNAAAELGTDELRTENRGGKMAAEADLSMAVDTLTIS</sequence>
<dbReference type="Proteomes" id="UP001732700">
    <property type="component" value="Chromosome 7D"/>
</dbReference>
<proteinExistence type="predicted"/>